<feature type="domain" description="MPN" evidence="7">
    <location>
        <begin position="111"/>
        <end position="233"/>
    </location>
</feature>
<evidence type="ECO:0000256" key="6">
    <source>
        <dbReference type="RuleBase" id="RU003797"/>
    </source>
</evidence>
<sequence length="233" mass="25272">MQEIQDKALGIKNWAAEDRPREKLLLKGKASLTDAELIAILLGTGTASLSALDLAKKVLQTTGNNLDELARLNITDLIKTKGIGEAKAITIVAALELGRRRKELSIIEKPRITSSKDAFHQVSADLMDLPHEEFWIILTNRANRIVKKQQISSGGVAGTVADPKMIFKLAVAELASGLILAHNHPSGNLNASQADIALTKKIKEAGVLLEIQLLDHIIVAGKRYFSFADEGML</sequence>
<dbReference type="PROSITE" id="PS50249">
    <property type="entry name" value="MPN"/>
    <property type="match status" value="1"/>
</dbReference>
<dbReference type="InterPro" id="IPR010994">
    <property type="entry name" value="RuvA_2-like"/>
</dbReference>
<dbReference type="Proteomes" id="UP000288227">
    <property type="component" value="Unassembled WGS sequence"/>
</dbReference>
<evidence type="ECO:0000256" key="4">
    <source>
        <dbReference type="ARBA" id="ARBA00022833"/>
    </source>
</evidence>
<protein>
    <submittedName>
        <fullName evidence="8">JAB domain-containing protein</fullName>
    </submittedName>
</protein>
<comment type="caution">
    <text evidence="8">The sequence shown here is derived from an EMBL/GenBank/DDBJ whole genome shotgun (WGS) entry which is preliminary data.</text>
</comment>
<keyword evidence="3" id="KW-0378">Hydrolase</keyword>
<dbReference type="EMBL" id="BHXQ01000003">
    <property type="protein sequence ID" value="GCC51879.1"/>
    <property type="molecule type" value="Genomic_DNA"/>
</dbReference>
<evidence type="ECO:0000256" key="1">
    <source>
        <dbReference type="ARBA" id="ARBA00022670"/>
    </source>
</evidence>
<evidence type="ECO:0000259" key="7">
    <source>
        <dbReference type="PROSITE" id="PS50249"/>
    </source>
</evidence>
<evidence type="ECO:0000256" key="5">
    <source>
        <dbReference type="ARBA" id="ARBA00023049"/>
    </source>
</evidence>
<dbReference type="PANTHER" id="PTHR30471:SF3">
    <property type="entry name" value="UPF0758 PROTEIN YEES-RELATED"/>
    <property type="match status" value="1"/>
</dbReference>
<dbReference type="InterPro" id="IPR020891">
    <property type="entry name" value="UPF0758_CS"/>
</dbReference>
<accession>A0A401UAG1</accession>
<dbReference type="NCBIfam" id="TIGR00608">
    <property type="entry name" value="radc"/>
    <property type="match status" value="1"/>
</dbReference>
<comment type="similarity">
    <text evidence="6">Belongs to the UPF0758 family.</text>
</comment>
<dbReference type="SUPFAM" id="SSF47781">
    <property type="entry name" value="RuvA domain 2-like"/>
    <property type="match status" value="1"/>
</dbReference>
<dbReference type="CDD" id="cd08071">
    <property type="entry name" value="MPN_DUF2466"/>
    <property type="match status" value="1"/>
</dbReference>
<dbReference type="GO" id="GO:0008237">
    <property type="term" value="F:metallopeptidase activity"/>
    <property type="evidence" value="ECO:0007669"/>
    <property type="project" value="UniProtKB-KW"/>
</dbReference>
<dbReference type="InterPro" id="IPR025657">
    <property type="entry name" value="RadC_JAB"/>
</dbReference>
<keyword evidence="5" id="KW-0482">Metalloprotease</keyword>
<dbReference type="AlphaFoldDB" id="A0A401UAG1"/>
<dbReference type="Pfam" id="PF04002">
    <property type="entry name" value="RadC"/>
    <property type="match status" value="1"/>
</dbReference>
<evidence type="ECO:0000256" key="3">
    <source>
        <dbReference type="ARBA" id="ARBA00022801"/>
    </source>
</evidence>
<keyword evidence="2" id="KW-0479">Metal-binding</keyword>
<dbReference type="OrthoDB" id="9804482at2"/>
<keyword evidence="1" id="KW-0645">Protease</keyword>
<proteinExistence type="inferred from homology"/>
<keyword evidence="9" id="KW-1185">Reference proteome</keyword>
<evidence type="ECO:0000313" key="8">
    <source>
        <dbReference type="EMBL" id="GCC51879.1"/>
    </source>
</evidence>
<dbReference type="InterPro" id="IPR037518">
    <property type="entry name" value="MPN"/>
</dbReference>
<evidence type="ECO:0000313" key="9">
    <source>
        <dbReference type="Proteomes" id="UP000288227"/>
    </source>
</evidence>
<dbReference type="Gene3D" id="3.40.140.10">
    <property type="entry name" value="Cytidine Deaminase, domain 2"/>
    <property type="match status" value="1"/>
</dbReference>
<keyword evidence="4" id="KW-0862">Zinc</keyword>
<evidence type="ECO:0000256" key="2">
    <source>
        <dbReference type="ARBA" id="ARBA00022723"/>
    </source>
</evidence>
<reference evidence="8 9" key="1">
    <citation type="submission" date="2018-11" db="EMBL/GenBank/DDBJ databases">
        <title>Chryseotalea sanarue gen. nov., sp., nov., a member of the family Cytophagaceae, isolated from a brackish lake in Hamamatsu Japan.</title>
        <authorList>
            <person name="Maejima Y."/>
            <person name="Iino T."/>
            <person name="Muraguchi Y."/>
            <person name="Fukuda K."/>
            <person name="Ohkuma M."/>
            <person name="Moriuchi R."/>
            <person name="Dohra H."/>
            <person name="Kimbara K."/>
            <person name="Shintani M."/>
        </authorList>
    </citation>
    <scope>NUCLEOTIDE SEQUENCE [LARGE SCALE GENOMIC DNA]</scope>
    <source>
        <strain evidence="8 9">Ys</strain>
    </source>
</reference>
<dbReference type="GO" id="GO:0006508">
    <property type="term" value="P:proteolysis"/>
    <property type="evidence" value="ECO:0007669"/>
    <property type="project" value="UniProtKB-KW"/>
</dbReference>
<dbReference type="Pfam" id="PF20582">
    <property type="entry name" value="UPF0758_N"/>
    <property type="match status" value="1"/>
</dbReference>
<gene>
    <name evidence="8" type="ORF">SanaruYs_21080</name>
</gene>
<dbReference type="RefSeq" id="WP_127122518.1">
    <property type="nucleotide sequence ID" value="NZ_BHXQ01000003.1"/>
</dbReference>
<organism evidence="8 9">
    <name type="scientific">Chryseotalea sanaruensis</name>
    <dbReference type="NCBI Taxonomy" id="2482724"/>
    <lineage>
        <taxon>Bacteria</taxon>
        <taxon>Pseudomonadati</taxon>
        <taxon>Bacteroidota</taxon>
        <taxon>Cytophagia</taxon>
        <taxon>Cytophagales</taxon>
        <taxon>Chryseotaleaceae</taxon>
        <taxon>Chryseotalea</taxon>
    </lineage>
</organism>
<dbReference type="NCBIfam" id="NF000642">
    <property type="entry name" value="PRK00024.1"/>
    <property type="match status" value="1"/>
</dbReference>
<dbReference type="InterPro" id="IPR046778">
    <property type="entry name" value="UPF0758_N"/>
</dbReference>
<name>A0A401UAG1_9BACT</name>
<dbReference type="PANTHER" id="PTHR30471">
    <property type="entry name" value="DNA REPAIR PROTEIN RADC"/>
    <property type="match status" value="1"/>
</dbReference>
<dbReference type="PROSITE" id="PS01302">
    <property type="entry name" value="UPF0758"/>
    <property type="match status" value="1"/>
</dbReference>
<dbReference type="GO" id="GO:0046872">
    <property type="term" value="F:metal ion binding"/>
    <property type="evidence" value="ECO:0007669"/>
    <property type="project" value="UniProtKB-KW"/>
</dbReference>
<dbReference type="InterPro" id="IPR001405">
    <property type="entry name" value="UPF0758"/>
</dbReference>